<feature type="region of interest" description="Disordered" evidence="1">
    <location>
        <begin position="27"/>
        <end position="54"/>
    </location>
</feature>
<dbReference type="RefSeq" id="WP_151459955.1">
    <property type="nucleotide sequence ID" value="NZ_WAAO01000003.1"/>
</dbReference>
<dbReference type="PROSITE" id="PS51257">
    <property type="entry name" value="PROKAR_LIPOPROTEIN"/>
    <property type="match status" value="1"/>
</dbReference>
<organism evidence="3 4">
    <name type="scientific">Microbacterium algeriense</name>
    <dbReference type="NCBI Taxonomy" id="2615184"/>
    <lineage>
        <taxon>Bacteria</taxon>
        <taxon>Bacillati</taxon>
        <taxon>Actinomycetota</taxon>
        <taxon>Actinomycetes</taxon>
        <taxon>Micrococcales</taxon>
        <taxon>Microbacteriaceae</taxon>
        <taxon>Microbacterium</taxon>
    </lineage>
</organism>
<evidence type="ECO:0000256" key="2">
    <source>
        <dbReference type="SAM" id="SignalP"/>
    </source>
</evidence>
<feature type="chain" id="PRO_5047361475" description="Lipoprotein" evidence="2">
    <location>
        <begin position="22"/>
        <end position="248"/>
    </location>
</feature>
<sequence length="248" mass="24967">MTPTRLAVAASSALVAVLLLAGCTGGPGGAAPHSTSDPSSGPGNAGSGEDHDDIEGALLDDGRMFAVVTWGSSTCVPQVDQVTAEGQTVTATLVEPEGDGATEKACTADLAPRASIGALPEGVDPTKDIELRITYGDMTDDVDLDGDPDASGTPGTPTEYLPSAGWFDDSGLVLLTWGSSTCLPVVESVEGAGDAGTVTFATDGNQVCTMDMVPRATILAFGDDTVDDDKTFTLTLVGGGLDGTVEVR</sequence>
<dbReference type="GeneID" id="77477891"/>
<accession>A0ABQ6V3E8</accession>
<name>A0ABQ6V3E8_9MICO</name>
<feature type="signal peptide" evidence="2">
    <location>
        <begin position="1"/>
        <end position="21"/>
    </location>
</feature>
<keyword evidence="2" id="KW-0732">Signal</keyword>
<dbReference type="Proteomes" id="UP000478836">
    <property type="component" value="Unassembled WGS sequence"/>
</dbReference>
<evidence type="ECO:0008006" key="5">
    <source>
        <dbReference type="Google" id="ProtNLM"/>
    </source>
</evidence>
<evidence type="ECO:0000256" key="1">
    <source>
        <dbReference type="SAM" id="MobiDB-lite"/>
    </source>
</evidence>
<evidence type="ECO:0000313" key="4">
    <source>
        <dbReference type="Proteomes" id="UP000478836"/>
    </source>
</evidence>
<keyword evidence="4" id="KW-1185">Reference proteome</keyword>
<dbReference type="EMBL" id="WAAO01000003">
    <property type="protein sequence ID" value="KAB1862444.1"/>
    <property type="molecule type" value="Genomic_DNA"/>
</dbReference>
<proteinExistence type="predicted"/>
<feature type="compositionally biased region" description="Polar residues" evidence="1">
    <location>
        <begin position="33"/>
        <end position="42"/>
    </location>
</feature>
<reference evidence="4" key="1">
    <citation type="submission" date="2019-09" db="EMBL/GenBank/DDBJ databases">
        <title>Whole genome sequencing of Microbacterium maritypicum.</title>
        <authorList>
            <person name="Lenchi N."/>
        </authorList>
    </citation>
    <scope>NUCLEOTIDE SEQUENCE [LARGE SCALE GENOMIC DNA]</scope>
    <source>
        <strain evidence="4">G1</strain>
    </source>
</reference>
<comment type="caution">
    <text evidence="3">The sequence shown here is derived from an EMBL/GenBank/DDBJ whole genome shotgun (WGS) entry which is preliminary data.</text>
</comment>
<evidence type="ECO:0000313" key="3">
    <source>
        <dbReference type="EMBL" id="KAB1862444.1"/>
    </source>
</evidence>
<protein>
    <recommendedName>
        <fullName evidence="5">Lipoprotein</fullName>
    </recommendedName>
</protein>
<gene>
    <name evidence="3" type="ORF">F6A08_15590</name>
</gene>